<accession>A0A1Y5I4B7</accession>
<name>A0A1Y5I4B7_OSTTA</name>
<protein>
    <submittedName>
        <fullName evidence="2">Uncharacterized protein</fullName>
    </submittedName>
</protein>
<evidence type="ECO:0000256" key="1">
    <source>
        <dbReference type="SAM" id="MobiDB-lite"/>
    </source>
</evidence>
<feature type="compositionally biased region" description="Polar residues" evidence="1">
    <location>
        <begin position="1"/>
        <end position="11"/>
    </location>
</feature>
<dbReference type="AlphaFoldDB" id="A0A1Y5I4B7"/>
<feature type="compositionally biased region" description="Basic and acidic residues" evidence="1">
    <location>
        <begin position="24"/>
        <end position="36"/>
    </location>
</feature>
<sequence length="56" mass="6257">MTVTLRASSSFAGAKSDDDATVARVHEPSSRGERRSTRVILLIRHQRWPAARSVHE</sequence>
<proteinExistence type="predicted"/>
<evidence type="ECO:0000313" key="2">
    <source>
        <dbReference type="EMBL" id="OUS43537.1"/>
    </source>
</evidence>
<feature type="region of interest" description="Disordered" evidence="1">
    <location>
        <begin position="1"/>
        <end position="36"/>
    </location>
</feature>
<dbReference type="EMBL" id="KZ155831">
    <property type="protein sequence ID" value="OUS43537.1"/>
    <property type="molecule type" value="Genomic_DNA"/>
</dbReference>
<feature type="non-terminal residue" evidence="2">
    <location>
        <position position="56"/>
    </location>
</feature>
<reference evidence="2" key="1">
    <citation type="submission" date="2017-04" db="EMBL/GenBank/DDBJ databases">
        <title>Population genomics of picophytoplankton unveils novel chromosome hypervariability.</title>
        <authorList>
            <consortium name="DOE Joint Genome Institute"/>
            <person name="Blanc-Mathieu R."/>
            <person name="Krasovec M."/>
            <person name="Hebrard M."/>
            <person name="Yau S."/>
            <person name="Desgranges E."/>
            <person name="Martin J."/>
            <person name="Schackwitz W."/>
            <person name="Kuo A."/>
            <person name="Salin G."/>
            <person name="Donnadieu C."/>
            <person name="Desdevises Y."/>
            <person name="Sanchez-Ferandin S."/>
            <person name="Moreau H."/>
            <person name="Rivals E."/>
            <person name="Grigoriev I.V."/>
            <person name="Grimsley N."/>
            <person name="Eyre-Walker A."/>
            <person name="Piganeau G."/>
        </authorList>
    </citation>
    <scope>NUCLEOTIDE SEQUENCE [LARGE SCALE GENOMIC DNA]</scope>
    <source>
        <strain evidence="2">RCC 1115</strain>
    </source>
</reference>
<gene>
    <name evidence="2" type="ORF">BE221DRAFT_49515</name>
</gene>
<dbReference type="Proteomes" id="UP000195557">
    <property type="component" value="Unassembled WGS sequence"/>
</dbReference>
<organism evidence="2">
    <name type="scientific">Ostreococcus tauri</name>
    <name type="common">Marine green alga</name>
    <dbReference type="NCBI Taxonomy" id="70448"/>
    <lineage>
        <taxon>Eukaryota</taxon>
        <taxon>Viridiplantae</taxon>
        <taxon>Chlorophyta</taxon>
        <taxon>Mamiellophyceae</taxon>
        <taxon>Mamiellales</taxon>
        <taxon>Bathycoccaceae</taxon>
        <taxon>Ostreococcus</taxon>
    </lineage>
</organism>